<keyword evidence="3" id="KW-1185">Reference proteome</keyword>
<protein>
    <recommendedName>
        <fullName evidence="4">DUF4760 domain-containing protein</fullName>
    </recommendedName>
</protein>
<keyword evidence="1" id="KW-0812">Transmembrane</keyword>
<feature type="transmembrane region" description="Helical" evidence="1">
    <location>
        <begin position="12"/>
        <end position="32"/>
    </location>
</feature>
<proteinExistence type="predicted"/>
<accession>A0A2R8BVW2</accession>
<dbReference type="EMBL" id="ONZF01000004">
    <property type="protein sequence ID" value="SPJ24265.1"/>
    <property type="molecule type" value="Genomic_DNA"/>
</dbReference>
<gene>
    <name evidence="2" type="ORF">PAA8504_02093</name>
</gene>
<dbReference type="AlphaFoldDB" id="A0A2R8BVW2"/>
<name>A0A2R8BVW2_9RHOB</name>
<evidence type="ECO:0000313" key="3">
    <source>
        <dbReference type="Proteomes" id="UP000244912"/>
    </source>
</evidence>
<evidence type="ECO:0000256" key="1">
    <source>
        <dbReference type="SAM" id="Phobius"/>
    </source>
</evidence>
<keyword evidence="1" id="KW-0472">Membrane</keyword>
<reference evidence="2 3" key="1">
    <citation type="submission" date="2018-03" db="EMBL/GenBank/DDBJ databases">
        <authorList>
            <person name="Keele B.F."/>
        </authorList>
    </citation>
    <scope>NUCLEOTIDE SEQUENCE [LARGE SCALE GENOMIC DNA]</scope>
    <source>
        <strain evidence="2 3">CECT 8504</strain>
    </source>
</reference>
<dbReference type="OrthoDB" id="7836441at2"/>
<dbReference type="Proteomes" id="UP000244912">
    <property type="component" value="Unassembled WGS sequence"/>
</dbReference>
<organism evidence="2 3">
    <name type="scientific">Palleronia abyssalis</name>
    <dbReference type="NCBI Taxonomy" id="1501240"/>
    <lineage>
        <taxon>Bacteria</taxon>
        <taxon>Pseudomonadati</taxon>
        <taxon>Pseudomonadota</taxon>
        <taxon>Alphaproteobacteria</taxon>
        <taxon>Rhodobacterales</taxon>
        <taxon>Roseobacteraceae</taxon>
        <taxon>Palleronia</taxon>
    </lineage>
</organism>
<evidence type="ECO:0008006" key="4">
    <source>
        <dbReference type="Google" id="ProtNLM"/>
    </source>
</evidence>
<sequence length="201" mass="22755">MSAATEILRDPRIWQAVVAGAFVAVGWLVNGWQNRRERYADRMERLRDSHRAIYAEIGANLFNLGSPEALTEHAEVMCARMVQDSGFVPFVPTERPSPVFDALVAQIHVLPRVSIDPIVAYYLQLRAIREFASDMRGDVYAKLSPERRSAIYRDYIEMKIQAFLFGDHALRIIAEYAAEGKDSAEDLARRLSNRGGDRSDP</sequence>
<dbReference type="RefSeq" id="WP_108894115.1">
    <property type="nucleotide sequence ID" value="NZ_ONZF01000004.1"/>
</dbReference>
<keyword evidence="1" id="KW-1133">Transmembrane helix</keyword>
<evidence type="ECO:0000313" key="2">
    <source>
        <dbReference type="EMBL" id="SPJ24265.1"/>
    </source>
</evidence>